<name>A0A0A9BWG3_ARUDO</name>
<reference evidence="1" key="2">
    <citation type="journal article" date="2015" name="Data Brief">
        <title>Shoot transcriptome of the giant reed, Arundo donax.</title>
        <authorList>
            <person name="Barrero R.A."/>
            <person name="Guerrero F.D."/>
            <person name="Moolhuijzen P."/>
            <person name="Goolsby J.A."/>
            <person name="Tidwell J."/>
            <person name="Bellgard S.E."/>
            <person name="Bellgard M.I."/>
        </authorList>
    </citation>
    <scope>NUCLEOTIDE SEQUENCE</scope>
    <source>
        <tissue evidence="1">Shoot tissue taken approximately 20 cm above the soil surface</tissue>
    </source>
</reference>
<protein>
    <submittedName>
        <fullName evidence="1">Uncharacterized protein</fullName>
    </submittedName>
</protein>
<proteinExistence type="predicted"/>
<evidence type="ECO:0000313" key="1">
    <source>
        <dbReference type="EMBL" id="JAD66548.1"/>
    </source>
</evidence>
<reference evidence="1" key="1">
    <citation type="submission" date="2014-09" db="EMBL/GenBank/DDBJ databases">
        <authorList>
            <person name="Magalhaes I.L.F."/>
            <person name="Oliveira U."/>
            <person name="Santos F.R."/>
            <person name="Vidigal T.H.D.A."/>
            <person name="Brescovit A.D."/>
            <person name="Santos A.J."/>
        </authorList>
    </citation>
    <scope>NUCLEOTIDE SEQUENCE</scope>
    <source>
        <tissue evidence="1">Shoot tissue taken approximately 20 cm above the soil surface</tissue>
    </source>
</reference>
<accession>A0A0A9BWG3</accession>
<dbReference type="EMBL" id="GBRH01231347">
    <property type="protein sequence ID" value="JAD66548.1"/>
    <property type="molecule type" value="Transcribed_RNA"/>
</dbReference>
<sequence length="15" mass="1703">MAGNLKGLSRFKSYM</sequence>
<organism evidence="1">
    <name type="scientific">Arundo donax</name>
    <name type="common">Giant reed</name>
    <name type="synonym">Donax arundinaceus</name>
    <dbReference type="NCBI Taxonomy" id="35708"/>
    <lineage>
        <taxon>Eukaryota</taxon>
        <taxon>Viridiplantae</taxon>
        <taxon>Streptophyta</taxon>
        <taxon>Embryophyta</taxon>
        <taxon>Tracheophyta</taxon>
        <taxon>Spermatophyta</taxon>
        <taxon>Magnoliopsida</taxon>
        <taxon>Liliopsida</taxon>
        <taxon>Poales</taxon>
        <taxon>Poaceae</taxon>
        <taxon>PACMAD clade</taxon>
        <taxon>Arundinoideae</taxon>
        <taxon>Arundineae</taxon>
        <taxon>Arundo</taxon>
    </lineage>
</organism>